<dbReference type="PANTHER" id="PTHR11733">
    <property type="entry name" value="ZINC METALLOPROTEASE FAMILY M13 NEPRILYSIN-RELATED"/>
    <property type="match status" value="1"/>
</dbReference>
<dbReference type="SUPFAM" id="SSF55486">
    <property type="entry name" value="Metalloproteases ('zincins'), catalytic domain"/>
    <property type="match status" value="1"/>
</dbReference>
<feature type="compositionally biased region" description="Polar residues" evidence="2">
    <location>
        <begin position="68"/>
        <end position="81"/>
    </location>
</feature>
<proteinExistence type="inferred from homology"/>
<dbReference type="GO" id="GO:0004222">
    <property type="term" value="F:metalloendopeptidase activity"/>
    <property type="evidence" value="ECO:0007669"/>
    <property type="project" value="InterPro"/>
</dbReference>
<feature type="compositionally biased region" description="Low complexity" evidence="2">
    <location>
        <begin position="116"/>
        <end position="128"/>
    </location>
</feature>
<comment type="similarity">
    <text evidence="1">Belongs to the peptidase M13 family.</text>
</comment>
<feature type="compositionally biased region" description="Low complexity" evidence="2">
    <location>
        <begin position="150"/>
        <end position="166"/>
    </location>
</feature>
<gene>
    <name evidence="4" type="ORF">V5799_009597</name>
</gene>
<dbReference type="Proteomes" id="UP001321473">
    <property type="component" value="Unassembled WGS sequence"/>
</dbReference>
<feature type="region of interest" description="Disordered" evidence="2">
    <location>
        <begin position="1"/>
        <end position="211"/>
    </location>
</feature>
<name>A0AAQ4FB91_AMBAM</name>
<dbReference type="AlphaFoldDB" id="A0AAQ4FB91"/>
<dbReference type="GO" id="GO:0005886">
    <property type="term" value="C:plasma membrane"/>
    <property type="evidence" value="ECO:0007669"/>
    <property type="project" value="TreeGrafter"/>
</dbReference>
<dbReference type="InterPro" id="IPR000718">
    <property type="entry name" value="Peptidase_M13"/>
</dbReference>
<dbReference type="GO" id="GO:0016485">
    <property type="term" value="P:protein processing"/>
    <property type="evidence" value="ECO:0007669"/>
    <property type="project" value="TreeGrafter"/>
</dbReference>
<feature type="compositionally biased region" description="Polar residues" evidence="2">
    <location>
        <begin position="34"/>
        <end position="57"/>
    </location>
</feature>
<evidence type="ECO:0000259" key="3">
    <source>
        <dbReference type="Pfam" id="PF05649"/>
    </source>
</evidence>
<feature type="region of interest" description="Disordered" evidence="2">
    <location>
        <begin position="227"/>
        <end position="255"/>
    </location>
</feature>
<feature type="compositionally biased region" description="Polar residues" evidence="2">
    <location>
        <begin position="10"/>
        <end position="20"/>
    </location>
</feature>
<dbReference type="Gene3D" id="1.10.1380.10">
    <property type="entry name" value="Neutral endopeptidase , domain2"/>
    <property type="match status" value="1"/>
</dbReference>
<feature type="domain" description="Peptidase M13 N-terminal" evidence="3">
    <location>
        <begin position="504"/>
        <end position="872"/>
    </location>
</feature>
<organism evidence="4 5">
    <name type="scientific">Amblyomma americanum</name>
    <name type="common">Lone star tick</name>
    <dbReference type="NCBI Taxonomy" id="6943"/>
    <lineage>
        <taxon>Eukaryota</taxon>
        <taxon>Metazoa</taxon>
        <taxon>Ecdysozoa</taxon>
        <taxon>Arthropoda</taxon>
        <taxon>Chelicerata</taxon>
        <taxon>Arachnida</taxon>
        <taxon>Acari</taxon>
        <taxon>Parasitiformes</taxon>
        <taxon>Ixodida</taxon>
        <taxon>Ixodoidea</taxon>
        <taxon>Ixodidae</taxon>
        <taxon>Amblyomminae</taxon>
        <taxon>Amblyomma</taxon>
    </lineage>
</organism>
<dbReference type="InterPro" id="IPR024079">
    <property type="entry name" value="MetalloPept_cat_dom_sf"/>
</dbReference>
<dbReference type="Pfam" id="PF05649">
    <property type="entry name" value="Peptidase_M13_N"/>
    <property type="match status" value="1"/>
</dbReference>
<protein>
    <recommendedName>
        <fullName evidence="3">Peptidase M13 N-terminal domain-containing protein</fullName>
    </recommendedName>
</protein>
<feature type="region of interest" description="Disordered" evidence="2">
    <location>
        <begin position="312"/>
        <end position="336"/>
    </location>
</feature>
<dbReference type="PROSITE" id="PS51885">
    <property type="entry name" value="NEPRILYSIN"/>
    <property type="match status" value="1"/>
</dbReference>
<feature type="compositionally biased region" description="Polar residues" evidence="2">
    <location>
        <begin position="167"/>
        <end position="176"/>
    </location>
</feature>
<accession>A0AAQ4FB91</accession>
<reference evidence="4 5" key="1">
    <citation type="journal article" date="2023" name="Arcadia Sci">
        <title>De novo assembly of a long-read Amblyomma americanum tick genome.</title>
        <authorList>
            <person name="Chou S."/>
            <person name="Poskanzer K.E."/>
            <person name="Rollins M."/>
            <person name="Thuy-Boun P.S."/>
        </authorList>
    </citation>
    <scope>NUCLEOTIDE SEQUENCE [LARGE SCALE GENOMIC DNA]</scope>
    <source>
        <strain evidence="4">F_SG_1</strain>
        <tissue evidence="4">Salivary glands</tissue>
    </source>
</reference>
<sequence length="1117" mass="123384">MASLAVDDVQSASHSESSLSDCLRHVRRREVTFEVSTQDSSSDLPQSAMTSAESTAPGSAAALPPRTGPSSSLTLRPQRSSDAYCEPGAAPPIVPPRIRVYQQRNREDQGYRKTRTTTTTTSSKGGTTPMEKPSALSKGNFAEAAIAQDSLSEPALESSASPTEASRTSSKSTHVPQRTVESRKPTRATTARNLPNSEPQDPYSEQRRLSRDDMVNSELQYPIREFSPPKHAAVTEPTTAGKHRSAVSAQEQTRPTIREDGKTTIKPVFEWTSEDSFGIRSSKLSPEVKMNLSGASPLELADTSAEQAECFSGQRSRTHTPDKRLKPGPPGNSRMPAACETAPLIKPTWRGARLEQFRQATTRAQSQSSLDLALLCGVEEQELRRGWVRKKAGTVSSLPQASRSSCHSSEIPGTREPEQTVVQCNEDAIVIAWGPLVFRERLLYPLALSLGLALVLVLTVLFYPHGAVSGGARTALEPPTCTSSSCLRNAMYLSELLSWDNVDPCDDFYAFVCRRWTSQYSSESTGYSVSSDDDYATYLEERLYALLHNASRTSRILQPLQDLYEKCSEAKRTEDEGWNSLLELMFNVSLEGFPLTPPVRKSISVWKTAAMVLRKTGSSALLSAGIGSHPWLSKDVVSVGPPDLLTAKGGVDINEAVRLYTMAAFTSIKALRKDFLPPSLALGVVKFATEIEMLAELTLEKSSPVPYVLGSVPEVFDFVAELLRGVNGAPSIEADSEVLICPVLVNKILEIVKSAETHTVMNYLGVRLMIEMSPFIPHSDLTVFYGALLYGRRRSPLPRWQLCIRVVEKALFPLVYISLFTDLKLHVSVRRFVDLTREIISEFTRGIDASAYFDNSSKTAVRHVLASTQVRVLGPDWVNEPDLIDAFADKAPAITGSRKPLESYVSTYEYTFVDAMRRGSAQRWSRPAFSTECWHEPSTRTIHVPLLLFNVTEAFDDTIDALQLSRAAPRLVRCIFDALLSVANSTNITEHWLSEDTRSRLQEIESCFDAHNAQSSLIRLRDSLAARIAYAHFRKIVKTSNRVLAVRMRGDRLLTDRQLFFVYLMLQACESSGRLNSGTVALAGRDWTIALRNSKYFSDTFNCSVGTGMNPPRKCTA</sequence>
<evidence type="ECO:0000313" key="5">
    <source>
        <dbReference type="Proteomes" id="UP001321473"/>
    </source>
</evidence>
<evidence type="ECO:0000256" key="1">
    <source>
        <dbReference type="ARBA" id="ARBA00007357"/>
    </source>
</evidence>
<dbReference type="InterPro" id="IPR042089">
    <property type="entry name" value="Peptidase_M13_dom_2"/>
</dbReference>
<dbReference type="InterPro" id="IPR008753">
    <property type="entry name" value="Peptidase_M13_N"/>
</dbReference>
<comment type="caution">
    <text evidence="4">The sequence shown here is derived from an EMBL/GenBank/DDBJ whole genome shotgun (WGS) entry which is preliminary data.</text>
</comment>
<evidence type="ECO:0000256" key="2">
    <source>
        <dbReference type="SAM" id="MobiDB-lite"/>
    </source>
</evidence>
<dbReference type="PANTHER" id="PTHR11733:SF241">
    <property type="entry name" value="GH26575P-RELATED"/>
    <property type="match status" value="1"/>
</dbReference>
<dbReference type="Gene3D" id="3.40.390.10">
    <property type="entry name" value="Collagenase (Catalytic Domain)"/>
    <property type="match status" value="1"/>
</dbReference>
<dbReference type="EMBL" id="JARKHS020004904">
    <property type="protein sequence ID" value="KAK8784042.1"/>
    <property type="molecule type" value="Genomic_DNA"/>
</dbReference>
<feature type="compositionally biased region" description="Polar residues" evidence="2">
    <location>
        <begin position="187"/>
        <end position="199"/>
    </location>
</feature>
<keyword evidence="5" id="KW-1185">Reference proteome</keyword>
<evidence type="ECO:0000313" key="4">
    <source>
        <dbReference type="EMBL" id="KAK8784042.1"/>
    </source>
</evidence>